<dbReference type="GO" id="GO:0042448">
    <property type="term" value="P:progesterone metabolic process"/>
    <property type="evidence" value="ECO:0007669"/>
    <property type="project" value="TreeGrafter"/>
</dbReference>
<evidence type="ECO:0000313" key="27">
    <source>
        <dbReference type="Proteomes" id="UP000472267"/>
    </source>
</evidence>
<evidence type="ECO:0000256" key="7">
    <source>
        <dbReference type="ARBA" id="ARBA00022723"/>
    </source>
</evidence>
<dbReference type="GO" id="GO:0005506">
    <property type="term" value="F:iron ion binding"/>
    <property type="evidence" value="ECO:0007669"/>
    <property type="project" value="InterPro"/>
</dbReference>
<evidence type="ECO:0000256" key="16">
    <source>
        <dbReference type="ARBA" id="ARBA00044040"/>
    </source>
</evidence>
<comment type="subcellular location">
    <subcellularLocation>
        <location evidence="3">Endoplasmic reticulum membrane</location>
        <topology evidence="3">Peripheral membrane protein</topology>
    </subcellularLocation>
    <subcellularLocation>
        <location evidence="2">Microsome membrane</location>
        <topology evidence="2">Peripheral membrane protein</topology>
    </subcellularLocation>
</comment>
<keyword evidence="11 23" id="KW-0408">Iron</keyword>
<dbReference type="Gene3D" id="1.10.630.10">
    <property type="entry name" value="Cytochrome P450"/>
    <property type="match status" value="1"/>
</dbReference>
<keyword evidence="10 24" id="KW-0560">Oxidoreductase</keyword>
<keyword evidence="6" id="KW-0754">Steroid-binding</keyword>
<dbReference type="InterPro" id="IPR017972">
    <property type="entry name" value="Cyt_P450_CS"/>
</dbReference>
<organism evidence="26 27">
    <name type="scientific">Salarias fasciatus</name>
    <name type="common">Jewelled blenny</name>
    <name type="synonym">Blennius fasciatus</name>
    <dbReference type="NCBI Taxonomy" id="181472"/>
    <lineage>
        <taxon>Eukaryota</taxon>
        <taxon>Metazoa</taxon>
        <taxon>Chordata</taxon>
        <taxon>Craniata</taxon>
        <taxon>Vertebrata</taxon>
        <taxon>Euteleostomi</taxon>
        <taxon>Actinopterygii</taxon>
        <taxon>Neopterygii</taxon>
        <taxon>Teleostei</taxon>
        <taxon>Neoteleostei</taxon>
        <taxon>Acanthomorphata</taxon>
        <taxon>Ovalentaria</taxon>
        <taxon>Blenniimorphae</taxon>
        <taxon>Blenniiformes</taxon>
        <taxon>Blennioidei</taxon>
        <taxon>Blenniidae</taxon>
        <taxon>Salariinae</taxon>
        <taxon>Salarias</taxon>
    </lineage>
</organism>
<evidence type="ECO:0000256" key="24">
    <source>
        <dbReference type="RuleBase" id="RU000461"/>
    </source>
</evidence>
<dbReference type="PROSITE" id="PS00086">
    <property type="entry name" value="CYTOCHROME_P450"/>
    <property type="match status" value="1"/>
</dbReference>
<dbReference type="InParanoid" id="A0A672G7I2"/>
<comment type="cofactor">
    <cofactor evidence="1">
        <name>heme b</name>
        <dbReference type="ChEBI" id="CHEBI:60344"/>
    </cofactor>
</comment>
<keyword evidence="13" id="KW-0446">Lipid-binding</keyword>
<dbReference type="Proteomes" id="UP000472267">
    <property type="component" value="Chromosome 11"/>
</dbReference>
<keyword evidence="27" id="KW-1185">Reference proteome</keyword>
<feature type="binding site" description="axial binding residue" evidence="23">
    <location>
        <position position="465"/>
    </location>
    <ligand>
        <name>heme</name>
        <dbReference type="ChEBI" id="CHEBI:30413"/>
    </ligand>
    <ligandPart>
        <name>Fe</name>
        <dbReference type="ChEBI" id="CHEBI:18248"/>
    </ligandPart>
</feature>
<keyword evidence="15" id="KW-0755">Steroidogenesis</keyword>
<dbReference type="PRINTS" id="PR00463">
    <property type="entry name" value="EP450I"/>
</dbReference>
<dbReference type="GO" id="GO:0005496">
    <property type="term" value="F:steroid binding"/>
    <property type="evidence" value="ECO:0007669"/>
    <property type="project" value="UniProtKB-KW"/>
</dbReference>
<evidence type="ECO:0000256" key="10">
    <source>
        <dbReference type="ARBA" id="ARBA00023002"/>
    </source>
</evidence>
<dbReference type="GO" id="GO:0020037">
    <property type="term" value="F:heme binding"/>
    <property type="evidence" value="ECO:0007669"/>
    <property type="project" value="InterPro"/>
</dbReference>
<evidence type="ECO:0000256" key="12">
    <source>
        <dbReference type="ARBA" id="ARBA00023033"/>
    </source>
</evidence>
<dbReference type="GO" id="GO:0042446">
    <property type="term" value="P:hormone biosynthetic process"/>
    <property type="evidence" value="ECO:0007669"/>
    <property type="project" value="TreeGrafter"/>
</dbReference>
<keyword evidence="25" id="KW-0812">Transmembrane</keyword>
<dbReference type="OMA" id="MEEGPGM"/>
<keyword evidence="14 25" id="KW-0472">Membrane</keyword>
<dbReference type="PRINTS" id="PR00385">
    <property type="entry name" value="P450"/>
</dbReference>
<dbReference type="GO" id="GO:0004508">
    <property type="term" value="F:steroid 17-alpha-monooxygenase activity"/>
    <property type="evidence" value="ECO:0007669"/>
    <property type="project" value="TreeGrafter"/>
</dbReference>
<dbReference type="OrthoDB" id="2789670at2759"/>
<dbReference type="PANTHER" id="PTHR24289">
    <property type="entry name" value="STEROID 17-ALPHA-HYDROXYLASE/17,20 LYASE"/>
    <property type="match status" value="1"/>
</dbReference>
<dbReference type="SUPFAM" id="SSF48264">
    <property type="entry name" value="Cytochrome P450"/>
    <property type="match status" value="1"/>
</dbReference>
<keyword evidence="9" id="KW-0492">Microsome</keyword>
<comment type="cofactor">
    <cofactor evidence="23">
        <name>heme</name>
        <dbReference type="ChEBI" id="CHEBI:30413"/>
    </cofactor>
</comment>
<evidence type="ECO:0000256" key="25">
    <source>
        <dbReference type="SAM" id="Phobius"/>
    </source>
</evidence>
<keyword evidence="5 23" id="KW-0349">Heme</keyword>
<evidence type="ECO:0000256" key="2">
    <source>
        <dbReference type="ARBA" id="ARBA00004174"/>
    </source>
</evidence>
<evidence type="ECO:0000256" key="22">
    <source>
        <dbReference type="ARBA" id="ARBA00044342"/>
    </source>
</evidence>
<reference evidence="26" key="2">
    <citation type="submission" date="2025-08" db="UniProtKB">
        <authorList>
            <consortium name="Ensembl"/>
        </authorList>
    </citation>
    <scope>IDENTIFICATION</scope>
</reference>
<feature type="transmembrane region" description="Helical" evidence="25">
    <location>
        <begin position="6"/>
        <end position="24"/>
    </location>
</feature>
<evidence type="ECO:0000256" key="5">
    <source>
        <dbReference type="ARBA" id="ARBA00022617"/>
    </source>
</evidence>
<reference evidence="26" key="3">
    <citation type="submission" date="2025-09" db="UniProtKB">
        <authorList>
            <consortium name="Ensembl"/>
        </authorList>
    </citation>
    <scope>IDENTIFICATION</scope>
</reference>
<evidence type="ECO:0000256" key="1">
    <source>
        <dbReference type="ARBA" id="ARBA00001970"/>
    </source>
</evidence>
<dbReference type="Ensembl" id="ENSSFAT00005014817.1">
    <property type="protein sequence ID" value="ENSSFAP00005014222.1"/>
    <property type="gene ID" value="ENSSFAG00005007666.1"/>
</dbReference>
<evidence type="ECO:0000313" key="26">
    <source>
        <dbReference type="Ensembl" id="ENSSFAP00005014222.1"/>
    </source>
</evidence>
<protein>
    <recommendedName>
        <fullName evidence="17">Steroid 21-hydroxylase</fullName>
        <ecNumber evidence="16">1.14.14.16</ecNumber>
    </recommendedName>
    <alternativeName>
        <fullName evidence="21">21-OHase</fullName>
    </alternativeName>
    <alternativeName>
        <fullName evidence="18">Cytochrome P-450c21</fullName>
    </alternativeName>
    <alternativeName>
        <fullName evidence="22">Cytochrome P450 21</fullName>
    </alternativeName>
    <alternativeName>
        <fullName evidence="20">Cytochrome P450 XXI</fullName>
    </alternativeName>
    <alternativeName>
        <fullName evidence="19">Cytochrome P450-C21</fullName>
    </alternativeName>
</protein>
<dbReference type="Pfam" id="PF00067">
    <property type="entry name" value="p450"/>
    <property type="match status" value="1"/>
</dbReference>
<dbReference type="EC" id="1.14.14.16" evidence="16"/>
<evidence type="ECO:0000256" key="20">
    <source>
        <dbReference type="ARBA" id="ARBA00044282"/>
    </source>
</evidence>
<evidence type="ECO:0000256" key="15">
    <source>
        <dbReference type="ARBA" id="ARBA00023250"/>
    </source>
</evidence>
<dbReference type="GO" id="GO:0005789">
    <property type="term" value="C:endoplasmic reticulum membrane"/>
    <property type="evidence" value="ECO:0007669"/>
    <property type="project" value="UniProtKB-SubCell"/>
</dbReference>
<keyword evidence="8" id="KW-0256">Endoplasmic reticulum</keyword>
<dbReference type="InterPro" id="IPR036396">
    <property type="entry name" value="Cyt_P450_sf"/>
</dbReference>
<keyword evidence="25" id="KW-1133">Transmembrane helix</keyword>
<evidence type="ECO:0000256" key="21">
    <source>
        <dbReference type="ARBA" id="ARBA00044304"/>
    </source>
</evidence>
<dbReference type="GO" id="GO:0006694">
    <property type="term" value="P:steroid biosynthetic process"/>
    <property type="evidence" value="ECO:0007669"/>
    <property type="project" value="UniProtKB-KW"/>
</dbReference>
<reference evidence="26" key="1">
    <citation type="submission" date="2019-06" db="EMBL/GenBank/DDBJ databases">
        <authorList>
            <consortium name="Wellcome Sanger Institute Data Sharing"/>
        </authorList>
    </citation>
    <scope>NUCLEOTIDE SEQUENCE [LARGE SCALE GENOMIC DNA]</scope>
</reference>
<evidence type="ECO:0000256" key="3">
    <source>
        <dbReference type="ARBA" id="ARBA00004406"/>
    </source>
</evidence>
<evidence type="ECO:0000256" key="19">
    <source>
        <dbReference type="ARBA" id="ARBA00044265"/>
    </source>
</evidence>
<gene>
    <name evidence="26" type="primary">LOC115396941</name>
</gene>
<evidence type="ECO:0000256" key="6">
    <source>
        <dbReference type="ARBA" id="ARBA00022665"/>
    </source>
</evidence>
<evidence type="ECO:0000256" key="18">
    <source>
        <dbReference type="ARBA" id="ARBA00044217"/>
    </source>
</evidence>
<evidence type="ECO:0000256" key="14">
    <source>
        <dbReference type="ARBA" id="ARBA00023136"/>
    </source>
</evidence>
<accession>A0A672G7I2</accession>
<dbReference type="FunFam" id="1.10.630.10:FF:000049">
    <property type="entry name" value="steroid 21-hydroxylase isoform X1"/>
    <property type="match status" value="1"/>
</dbReference>
<dbReference type="AlphaFoldDB" id="A0A672G7I2"/>
<dbReference type="PANTHER" id="PTHR24289:SF17">
    <property type="entry name" value="STEROID 21-HYDROXYLASE ISOFORM X1"/>
    <property type="match status" value="1"/>
</dbReference>
<evidence type="ECO:0000256" key="11">
    <source>
        <dbReference type="ARBA" id="ARBA00023004"/>
    </source>
</evidence>
<dbReference type="CTD" id="1589"/>
<evidence type="ECO:0000256" key="4">
    <source>
        <dbReference type="ARBA" id="ARBA00010617"/>
    </source>
</evidence>
<evidence type="ECO:0000256" key="17">
    <source>
        <dbReference type="ARBA" id="ARBA00044116"/>
    </source>
</evidence>
<dbReference type="GeneID" id="115396941"/>
<dbReference type="InterPro" id="IPR002401">
    <property type="entry name" value="Cyt_P450_E_grp-I"/>
</dbReference>
<dbReference type="InterPro" id="IPR001128">
    <property type="entry name" value="Cyt_P450"/>
</dbReference>
<evidence type="ECO:0000256" key="8">
    <source>
        <dbReference type="ARBA" id="ARBA00022824"/>
    </source>
</evidence>
<keyword evidence="12 24" id="KW-0503">Monooxygenase</keyword>
<dbReference type="GO" id="GO:0004509">
    <property type="term" value="F:steroid 21-monooxygenase activity"/>
    <property type="evidence" value="ECO:0007669"/>
    <property type="project" value="UniProtKB-EC"/>
</dbReference>
<evidence type="ECO:0000256" key="23">
    <source>
        <dbReference type="PIRSR" id="PIRSR602401-1"/>
    </source>
</evidence>
<proteinExistence type="inferred from homology"/>
<comment type="similarity">
    <text evidence="4 24">Belongs to the cytochrome P450 family.</text>
</comment>
<keyword evidence="7 23" id="KW-0479">Metal-binding</keyword>
<name>A0A672G7I2_SALFA</name>
<evidence type="ECO:0000256" key="9">
    <source>
        <dbReference type="ARBA" id="ARBA00022848"/>
    </source>
</evidence>
<sequence length="525" mass="58976">MIADMSMVTVGAVFLLVLLFMVLIRRSRKKVVQRNPKGSRSKVESRLLQYFYQFLPGSSCQSIPGPTGFFLIGNMMELTQSHLPIHLTNLAQRYGNIYRLKCGNTTMVVLSSSEIIKEALVKKWSDFAGRPVSYTGDIVSGGGSNISLGDYTERWRAHRSLVHGALRRCCQQSLHDVIERQALKLRKVLRDYQDKAVDLADDFTVAASNVITTLAFGKEYDNNSPELQELHSCLNEIVSLWGSPWISALDTFPLLRKLPNPVFARLLKEVVRRDEIIRSHISNYKSQDHKNEEVITASLLQGLDKHHNTEHEEVLTDVHVHMATVDLLIGGTETTAAWLNWTVAFLLHRPEVQTRVYEELCTVLEERYPKYSDRHRLPVLGALISEVLRLRPVAPLAVPHRAIRDSSIAGHFIPKNTVIIPNLFGAHHDPEVWDDPYSFKPERFLEGGGGASRALIPFGGGARLCLGESVAKMELFLFTAYLLRDFQFLPPASEASLPDLRGVASVVLKVKPFKVIARPRSATDI</sequence>
<dbReference type="RefSeq" id="XP_029958889.1">
    <property type="nucleotide sequence ID" value="XM_030103029.1"/>
</dbReference>
<evidence type="ECO:0000256" key="13">
    <source>
        <dbReference type="ARBA" id="ARBA00023121"/>
    </source>
</evidence>